<dbReference type="GeneID" id="5055022"/>
<evidence type="ECO:0000256" key="1">
    <source>
        <dbReference type="SAM" id="MobiDB-lite"/>
    </source>
</evidence>
<name>A0A7L4P8Y1_9CREN</name>
<protein>
    <submittedName>
        <fullName evidence="3">Winged helix-turn-helix transcriptional regulator</fullName>
    </submittedName>
</protein>
<dbReference type="RefSeq" id="WP_011900743.1">
    <property type="nucleotide sequence ID" value="NZ_JAAVJF010000002.1"/>
</dbReference>
<dbReference type="InterPro" id="IPR011991">
    <property type="entry name" value="ArsR-like_HTH"/>
</dbReference>
<dbReference type="PANTHER" id="PTHR36216">
    <property type="entry name" value="TRANSCRIPTIONAL REGULATOR, TRMB"/>
    <property type="match status" value="1"/>
</dbReference>
<keyword evidence="4" id="KW-1185">Reference proteome</keyword>
<dbReference type="CDD" id="cd00090">
    <property type="entry name" value="HTH_ARSR"/>
    <property type="match status" value="1"/>
</dbReference>
<dbReference type="SUPFAM" id="SSF46785">
    <property type="entry name" value="Winged helix' DNA-binding domain"/>
    <property type="match status" value="1"/>
</dbReference>
<dbReference type="OMA" id="YSWPREI"/>
<dbReference type="AlphaFoldDB" id="A0A7L4P8Y1"/>
<dbReference type="Proteomes" id="UP000554766">
    <property type="component" value="Unassembled WGS sequence"/>
</dbReference>
<dbReference type="EMBL" id="JAAVJF010000002">
    <property type="protein sequence ID" value="NYR15445.1"/>
    <property type="molecule type" value="Genomic_DNA"/>
</dbReference>
<evidence type="ECO:0000313" key="3">
    <source>
        <dbReference type="EMBL" id="NYR15445.1"/>
    </source>
</evidence>
<organism evidence="3 4">
    <name type="scientific">Pyrobaculum arsenaticum</name>
    <dbReference type="NCBI Taxonomy" id="121277"/>
    <lineage>
        <taxon>Archaea</taxon>
        <taxon>Thermoproteota</taxon>
        <taxon>Thermoprotei</taxon>
        <taxon>Thermoproteales</taxon>
        <taxon>Thermoproteaceae</taxon>
        <taxon>Pyrobaculum</taxon>
    </lineage>
</organism>
<sequence length="198" mass="23078">MYVPAGVHEVYVGTWIPGFVHKVVVVVNGVADVTLLVRDFSIYARIAADTPVVVQFGVMYFPLLPLAVFIYLVLMREEVARKLAALCAPLYSRFTRPLDFLSNKRRKAIYEYIQQRGYSWPREIEKVFNMAYGEVQWHLALLERGGFIYSFRALRRRFYVDKSLEFRNALEKIYREQARRAPTEDEVAQAEDSLSARR</sequence>
<dbReference type="InterPro" id="IPR036388">
    <property type="entry name" value="WH-like_DNA-bd_sf"/>
</dbReference>
<evidence type="ECO:0000256" key="2">
    <source>
        <dbReference type="SAM" id="Phobius"/>
    </source>
</evidence>
<feature type="transmembrane region" description="Helical" evidence="2">
    <location>
        <begin position="52"/>
        <end position="74"/>
    </location>
</feature>
<dbReference type="InterPro" id="IPR036390">
    <property type="entry name" value="WH_DNA-bd_sf"/>
</dbReference>
<keyword evidence="2" id="KW-0812">Transmembrane</keyword>
<proteinExistence type="predicted"/>
<feature type="region of interest" description="Disordered" evidence="1">
    <location>
        <begin position="178"/>
        <end position="198"/>
    </location>
</feature>
<gene>
    <name evidence="3" type="ORF">HC235_05690</name>
</gene>
<keyword evidence="2" id="KW-0472">Membrane</keyword>
<evidence type="ECO:0000313" key="4">
    <source>
        <dbReference type="Proteomes" id="UP000554766"/>
    </source>
</evidence>
<accession>A0A7L4P8Y1</accession>
<dbReference type="PANTHER" id="PTHR36216:SF1">
    <property type="entry name" value="HTH ARSR-TYPE DOMAIN-CONTAINING PROTEIN"/>
    <property type="match status" value="1"/>
</dbReference>
<dbReference type="Gene3D" id="1.10.10.10">
    <property type="entry name" value="Winged helix-like DNA-binding domain superfamily/Winged helix DNA-binding domain"/>
    <property type="match status" value="1"/>
</dbReference>
<comment type="caution">
    <text evidence="3">The sequence shown here is derived from an EMBL/GenBank/DDBJ whole genome shotgun (WGS) entry which is preliminary data.</text>
</comment>
<keyword evidence="2" id="KW-1133">Transmembrane helix</keyword>
<reference evidence="3 4" key="1">
    <citation type="journal article" date="2020" name="Nat. Commun.">
        <title>The structures of two archaeal type IV pili illuminate evolutionary relationships.</title>
        <authorList>
            <person name="Wang F."/>
            <person name="Baquero D.P."/>
            <person name="Su Z."/>
            <person name="Beltran L.C."/>
            <person name="Prangishvili D."/>
            <person name="Krupovic M."/>
            <person name="Egelman E.H."/>
        </authorList>
    </citation>
    <scope>NUCLEOTIDE SEQUENCE [LARGE SCALE GENOMIC DNA]</scope>
    <source>
        <strain evidence="3 4">2GA</strain>
    </source>
</reference>